<dbReference type="SUPFAM" id="SSF56112">
    <property type="entry name" value="Protein kinase-like (PK-like)"/>
    <property type="match status" value="1"/>
</dbReference>
<reference evidence="5" key="1">
    <citation type="journal article" date="2012" name="Nat. Biotechnol.">
        <title>Draft genome sequence of pigeonpea (Cajanus cajan), an orphan legume crop of resource-poor farmers.</title>
        <authorList>
            <person name="Varshney R.K."/>
            <person name="Chen W."/>
            <person name="Li Y."/>
            <person name="Bharti A.K."/>
            <person name="Saxena R.K."/>
            <person name="Schlueter J.A."/>
            <person name="Donoghue M.T."/>
            <person name="Azam S."/>
            <person name="Fan G."/>
            <person name="Whaley A.M."/>
            <person name="Farmer A.D."/>
            <person name="Sheridan J."/>
            <person name="Iwata A."/>
            <person name="Tuteja R."/>
            <person name="Penmetsa R.V."/>
            <person name="Wu W."/>
            <person name="Upadhyaya H.D."/>
            <person name="Yang S.P."/>
            <person name="Shah T."/>
            <person name="Saxena K.B."/>
            <person name="Michael T."/>
            <person name="McCombie W.R."/>
            <person name="Yang B."/>
            <person name="Zhang G."/>
            <person name="Yang H."/>
            <person name="Wang J."/>
            <person name="Spillane C."/>
            <person name="Cook D.R."/>
            <person name="May G.D."/>
            <person name="Xu X."/>
            <person name="Jackson S.A."/>
        </authorList>
    </citation>
    <scope>NUCLEOTIDE SEQUENCE [LARGE SCALE GENOMIC DNA]</scope>
</reference>
<dbReference type="InterPro" id="IPR011009">
    <property type="entry name" value="Kinase-like_dom_sf"/>
</dbReference>
<dbReference type="PROSITE" id="PS50011">
    <property type="entry name" value="PROTEIN_KINASE_DOM"/>
    <property type="match status" value="1"/>
</dbReference>
<dbReference type="Gene3D" id="1.10.510.10">
    <property type="entry name" value="Transferase(Phosphotransferase) domain 1"/>
    <property type="match status" value="1"/>
</dbReference>
<dbReference type="GO" id="GO:0005524">
    <property type="term" value="F:ATP binding"/>
    <property type="evidence" value="ECO:0007669"/>
    <property type="project" value="UniProtKB-KW"/>
</dbReference>
<dbReference type="Gramene" id="C.cajan_40651.t">
    <property type="protein sequence ID" value="C.cajan_40651.t.cds1"/>
    <property type="gene ID" value="C.cajan_40651"/>
</dbReference>
<dbReference type="Proteomes" id="UP000075243">
    <property type="component" value="Unassembled WGS sequence"/>
</dbReference>
<keyword evidence="5" id="KW-0418">Kinase</keyword>
<organism evidence="5 6">
    <name type="scientific">Cajanus cajan</name>
    <name type="common">Pigeon pea</name>
    <name type="synonym">Cajanus indicus</name>
    <dbReference type="NCBI Taxonomy" id="3821"/>
    <lineage>
        <taxon>Eukaryota</taxon>
        <taxon>Viridiplantae</taxon>
        <taxon>Streptophyta</taxon>
        <taxon>Embryophyta</taxon>
        <taxon>Tracheophyta</taxon>
        <taxon>Spermatophyta</taxon>
        <taxon>Magnoliopsida</taxon>
        <taxon>eudicotyledons</taxon>
        <taxon>Gunneridae</taxon>
        <taxon>Pentapetalae</taxon>
        <taxon>rosids</taxon>
        <taxon>fabids</taxon>
        <taxon>Fabales</taxon>
        <taxon>Fabaceae</taxon>
        <taxon>Papilionoideae</taxon>
        <taxon>50 kb inversion clade</taxon>
        <taxon>NPAAA clade</taxon>
        <taxon>indigoferoid/millettioid clade</taxon>
        <taxon>Phaseoleae</taxon>
        <taxon>Cajanus</taxon>
    </lineage>
</organism>
<keyword evidence="2" id="KW-0547">Nucleotide-binding</keyword>
<keyword evidence="5" id="KW-0675">Receptor</keyword>
<sequence length="97" mass="10933">MAPLAYSILSDSLGGGLWNIPNGSLDIHLFGTRRALTWGVRYKIALGVARTLRYLHEDTKLGNVLLDTDFNTEFSDFGIAKSEDTRLRSHNTIKIYY</sequence>
<evidence type="ECO:0000313" key="6">
    <source>
        <dbReference type="Proteomes" id="UP000075243"/>
    </source>
</evidence>
<dbReference type="InterPro" id="IPR000719">
    <property type="entry name" value="Prot_kinase_dom"/>
</dbReference>
<proteinExistence type="predicted"/>
<evidence type="ECO:0000259" key="4">
    <source>
        <dbReference type="PROSITE" id="PS50011"/>
    </source>
</evidence>
<dbReference type="PANTHER" id="PTHR47989">
    <property type="entry name" value="OS01G0750732 PROTEIN"/>
    <property type="match status" value="1"/>
</dbReference>
<evidence type="ECO:0000256" key="2">
    <source>
        <dbReference type="ARBA" id="ARBA00022741"/>
    </source>
</evidence>
<dbReference type="EMBL" id="KQ484365">
    <property type="protein sequence ID" value="KYP35532.1"/>
    <property type="molecule type" value="Genomic_DNA"/>
</dbReference>
<dbReference type="AlphaFoldDB" id="A0A151QZ53"/>
<keyword evidence="1" id="KW-0723">Serine/threonine-protein kinase</keyword>
<evidence type="ECO:0000313" key="5">
    <source>
        <dbReference type="EMBL" id="KYP35532.1"/>
    </source>
</evidence>
<evidence type="ECO:0000256" key="1">
    <source>
        <dbReference type="ARBA" id="ARBA00022527"/>
    </source>
</evidence>
<name>A0A151QZ53_CAJCA</name>
<dbReference type="GO" id="GO:0004674">
    <property type="term" value="F:protein serine/threonine kinase activity"/>
    <property type="evidence" value="ECO:0007669"/>
    <property type="project" value="UniProtKB-KW"/>
</dbReference>
<feature type="domain" description="Protein kinase" evidence="4">
    <location>
        <begin position="1"/>
        <end position="97"/>
    </location>
</feature>
<evidence type="ECO:0000256" key="3">
    <source>
        <dbReference type="ARBA" id="ARBA00022840"/>
    </source>
</evidence>
<keyword evidence="6" id="KW-1185">Reference proteome</keyword>
<keyword evidence="3" id="KW-0067">ATP-binding</keyword>
<dbReference type="PANTHER" id="PTHR47989:SF47">
    <property type="entry name" value="SERINE_THREONINE-PROTEIN KINASE PBL28-RELATED"/>
    <property type="match status" value="1"/>
</dbReference>
<dbReference type="OMA" id="LWNIPNG"/>
<accession>A0A151QZ53</accession>
<protein>
    <submittedName>
        <fullName evidence="5">Cysteine-rich receptor-like protein kinase 37</fullName>
    </submittedName>
</protein>
<keyword evidence="5" id="KW-0808">Transferase</keyword>
<gene>
    <name evidence="5" type="ORF">KK1_043432</name>
</gene>